<name>K0SCK0_THAOC</name>
<protein>
    <submittedName>
        <fullName evidence="2">Uncharacterized protein</fullName>
    </submittedName>
</protein>
<dbReference type="AlphaFoldDB" id="K0SCK0"/>
<sequence>GPRHHNCVGFGVSQAARAALPGLTGSGLITEYNNWGVECISTGMPSSQGGHRPGRLHSEWRQSQSTQSSSNPSHGRTGLVLIIKVLLTLTLGGLGTDLLVVLLKGGEILTCLGELSLFHTLSHIPMHECALGIHEIELVVDAAEGLGDGRRVGNHADGALDAGEVPPGHDGRGLVVDSALEAGGAPVDELDRALRLDGGDGGVDVLGDDVSAVHEAARHVLPVAGVALGHHAGRLEDGVGDLGHGQLLVVGLLSRDDGRVAREHEVDAGVGHQVGLELGDVNVERAVEAEGGGQRRDDLRDEAVEVGVGRALDVEVAAADVVEGLVVEAEGAVGVLEEGVRGQHGVVRLDDGRGHLGRRRDGEAELRLAAVVHREALEEEGPESRPGSSARGVEDEESLEARAVVGELADAVEDEVDDLLRATVLEVRPVRGDALKLKARWQKQLCASNKCKASATHLSNSVVTTGVVVRRVLLPADDLLGVVELPVRAAADLVADRRLQVDVHRAGHVLPGASLGEEGVEGVVSAAHRVVRGHLAVGLDAVLEAVELPAAVTGLDTGLAHVDRDAFCGGGISNCPAA</sequence>
<comment type="caution">
    <text evidence="2">The sequence shown here is derived from an EMBL/GenBank/DDBJ whole genome shotgun (WGS) entry which is preliminary data.</text>
</comment>
<gene>
    <name evidence="2" type="ORF">THAOC_15492</name>
</gene>
<accession>K0SCK0</accession>
<dbReference type="OMA" id="IDVECAV"/>
<proteinExistence type="predicted"/>
<dbReference type="EMBL" id="AGNL01017979">
    <property type="protein sequence ID" value="EJK63828.1"/>
    <property type="molecule type" value="Genomic_DNA"/>
</dbReference>
<feature type="region of interest" description="Disordered" evidence="1">
    <location>
        <begin position="45"/>
        <end position="74"/>
    </location>
</feature>
<evidence type="ECO:0000313" key="2">
    <source>
        <dbReference type="EMBL" id="EJK63828.1"/>
    </source>
</evidence>
<dbReference type="eggNOG" id="KOG1109">
    <property type="taxonomic scope" value="Eukaryota"/>
</dbReference>
<keyword evidence="3" id="KW-1185">Reference proteome</keyword>
<reference evidence="2 3" key="1">
    <citation type="journal article" date="2012" name="Genome Biol.">
        <title>Genome and low-iron response of an oceanic diatom adapted to chronic iron limitation.</title>
        <authorList>
            <person name="Lommer M."/>
            <person name="Specht M."/>
            <person name="Roy A.S."/>
            <person name="Kraemer L."/>
            <person name="Andreson R."/>
            <person name="Gutowska M.A."/>
            <person name="Wolf J."/>
            <person name="Bergner S.V."/>
            <person name="Schilhabel M.B."/>
            <person name="Klostermeier U.C."/>
            <person name="Beiko R.G."/>
            <person name="Rosenstiel P."/>
            <person name="Hippler M."/>
            <person name="Laroche J."/>
        </authorList>
    </citation>
    <scope>NUCLEOTIDE SEQUENCE [LARGE SCALE GENOMIC DNA]</scope>
    <source>
        <strain evidence="2 3">CCMP1005</strain>
    </source>
</reference>
<organism evidence="2 3">
    <name type="scientific">Thalassiosira oceanica</name>
    <name type="common">Marine diatom</name>
    <dbReference type="NCBI Taxonomy" id="159749"/>
    <lineage>
        <taxon>Eukaryota</taxon>
        <taxon>Sar</taxon>
        <taxon>Stramenopiles</taxon>
        <taxon>Ochrophyta</taxon>
        <taxon>Bacillariophyta</taxon>
        <taxon>Coscinodiscophyceae</taxon>
        <taxon>Thalassiosirophycidae</taxon>
        <taxon>Thalassiosirales</taxon>
        <taxon>Thalassiosiraceae</taxon>
        <taxon>Thalassiosira</taxon>
    </lineage>
</organism>
<evidence type="ECO:0000313" key="3">
    <source>
        <dbReference type="Proteomes" id="UP000266841"/>
    </source>
</evidence>
<evidence type="ECO:0000256" key="1">
    <source>
        <dbReference type="SAM" id="MobiDB-lite"/>
    </source>
</evidence>
<feature type="region of interest" description="Disordered" evidence="1">
    <location>
        <begin position="376"/>
        <end position="397"/>
    </location>
</feature>
<dbReference type="Proteomes" id="UP000266841">
    <property type="component" value="Unassembled WGS sequence"/>
</dbReference>
<dbReference type="OrthoDB" id="69641at2759"/>
<feature type="non-terminal residue" evidence="2">
    <location>
        <position position="1"/>
    </location>
</feature>